<dbReference type="InterPro" id="IPR005467">
    <property type="entry name" value="His_kinase_dom"/>
</dbReference>
<dbReference type="Proteomes" id="UP000441754">
    <property type="component" value="Unassembled WGS sequence"/>
</dbReference>
<dbReference type="Pfam" id="PF07495">
    <property type="entry name" value="Y_Y_Y"/>
    <property type="match status" value="1"/>
</dbReference>
<dbReference type="Gene3D" id="3.30.565.10">
    <property type="entry name" value="Histidine kinase-like ATPase, C-terminal domain"/>
    <property type="match status" value="1"/>
</dbReference>
<evidence type="ECO:0000256" key="9">
    <source>
        <dbReference type="SAM" id="Phobius"/>
    </source>
</evidence>
<dbReference type="InterPro" id="IPR015943">
    <property type="entry name" value="WD40/YVTN_repeat-like_dom_sf"/>
</dbReference>
<dbReference type="Gene3D" id="2.60.40.10">
    <property type="entry name" value="Immunoglobulins"/>
    <property type="match status" value="1"/>
</dbReference>
<keyword evidence="5" id="KW-0547">Nucleotide-binding</keyword>
<dbReference type="PANTHER" id="PTHR41523">
    <property type="entry name" value="TWO-COMPONENT SYSTEM SENSOR PROTEIN"/>
    <property type="match status" value="1"/>
</dbReference>
<evidence type="ECO:0000256" key="8">
    <source>
        <dbReference type="SAM" id="MobiDB-lite"/>
    </source>
</evidence>
<gene>
    <name evidence="12" type="ORF">GJJ30_31930</name>
</gene>
<dbReference type="GO" id="GO:0005524">
    <property type="term" value="F:ATP binding"/>
    <property type="evidence" value="ECO:0007669"/>
    <property type="project" value="UniProtKB-KW"/>
</dbReference>
<reference evidence="12 13" key="1">
    <citation type="journal article" date="2018" name="Antonie Van Leeuwenhoek">
        <title>Larkinella terrae sp. nov., isolated from soil on Jeju Island, South Korea.</title>
        <authorList>
            <person name="Ten L.N."/>
            <person name="Jeon J."/>
            <person name="Park S.J."/>
            <person name="Park S."/>
            <person name="Lee S.Y."/>
            <person name="Kim M.K."/>
            <person name="Jung H.Y."/>
        </authorList>
    </citation>
    <scope>NUCLEOTIDE SEQUENCE [LARGE SCALE GENOMIC DNA]</scope>
    <source>
        <strain evidence="12 13">KCTC 52001</strain>
    </source>
</reference>
<dbReference type="InterPro" id="IPR011495">
    <property type="entry name" value="Sig_transdc_His_kin_sub2_dim/P"/>
</dbReference>
<evidence type="ECO:0000313" key="12">
    <source>
        <dbReference type="EMBL" id="MRS65937.1"/>
    </source>
</evidence>
<dbReference type="RefSeq" id="WP_154179429.1">
    <property type="nucleotide sequence ID" value="NZ_WJXZ01000022.1"/>
</dbReference>
<dbReference type="InterPro" id="IPR011123">
    <property type="entry name" value="Y_Y_Y"/>
</dbReference>
<sequence>MTGFSQFVKRNGFFAFYRCSLLLVFALTGHPLLAQNAPVPANSRYTITKQLLSIENGLASHEVFCGVQDTAGFLWFGTRNGLNRYDGKNCLLFTRQRHQLQDNKVVQLAKDDANHLFIEYGSTGFQLTTNGKVDVMDVTTHEIKTLTETFPNMPFKERDVYWIANDGSDELSFLTISPFRFWKYSSKTGFRLRYEMKGWNQSNVSLDNRINWQLSTFGNGKALLKINNQAPQYLVTNDTVFTFTQTDVLRSLPIGFTRKNELVLTYNTQGDTQHFTVSKVTAKGRFESVPDLGKYHLNAIAGRYWYQIVTATNSLSSILYIGTDALYLWTENAFLKVLSKPDLKGFENLFLYSLFPDNLGNIWLCTSLGVLQLRIEKNRFEPYFSSSQQSIQANSQARGIYADKTGQVVANIWSHTFRQQNGNKQAVTEATEQIKYAVANHQSALYVGGFSLFRYDETKNTLIPVPGGLGSEIWSMYSLNDSLLLLGRTTGFSLFNSKTQQFDSIPTPNGPPAKFVYRFLRDKTGTIWAVAENGLFKLTADDRPPTIDRRPSTADHRQSSAVNGQSSTFHRQSSAVNRQWSMTKIHSPAINALSLLDAYQDADGVFWLATNGEGLYRWDSKTNAIRQFTITAGFPSDVLYRIEPDEFDHLWISSDYGLIRFHRKSFAVNTYTIADGISHNEFNRTSSFRASDGRLFFGGLDGINAFYPRDFRADTNLLRVPLRIIAFNQFVGSQNELVNKTAELLRTSKITLSPDDQFFTLEFQLLDFTKEEGHRYAYKIEGIDQNWNYLNENSLRISGLPYGTFTLHLKGQNGEGAWSTRELTIPLTVLKPFYLQWWFITGAALLFLLAVYLFIRFRIKQLAEDKRKLEQTVNERTVQLKQSLSEQSALLQEKDVLMKEIHHRVKNNLQVISGLLELQSKGLTDETAREALREGRNRVRSIALIHQNLYQFENLSTIDLKRFVSDLCRQIQSVFQKQKPVNIHLNVPDLHLDIDSAVPLGLILNELLSNSFKYAFNAVAAGEITLEIRSKAEGRYELQYTDNGPGLPSDFDPTKTLGLQLVNDLSRQIGGKVQYSTQGGAAYTIQFTNRETRKNED</sequence>
<evidence type="ECO:0000256" key="2">
    <source>
        <dbReference type="ARBA" id="ARBA00012438"/>
    </source>
</evidence>
<evidence type="ECO:0000256" key="3">
    <source>
        <dbReference type="ARBA" id="ARBA00022553"/>
    </source>
</evidence>
<evidence type="ECO:0000259" key="11">
    <source>
        <dbReference type="PROSITE" id="PS50109"/>
    </source>
</evidence>
<keyword evidence="13" id="KW-1185">Reference proteome</keyword>
<evidence type="ECO:0000256" key="1">
    <source>
        <dbReference type="ARBA" id="ARBA00000085"/>
    </source>
</evidence>
<feature type="compositionally biased region" description="Basic and acidic residues" evidence="8">
    <location>
        <begin position="541"/>
        <end position="558"/>
    </location>
</feature>
<dbReference type="Gene3D" id="3.30.450.20">
    <property type="entry name" value="PAS domain"/>
    <property type="match status" value="1"/>
</dbReference>
<protein>
    <recommendedName>
        <fullName evidence="2">histidine kinase</fullName>
        <ecNumber evidence="2">2.7.13.3</ecNumber>
    </recommendedName>
</protein>
<feature type="domain" description="Histidine kinase" evidence="11">
    <location>
        <begin position="900"/>
        <end position="1091"/>
    </location>
</feature>
<feature type="signal peptide" evidence="10">
    <location>
        <begin position="1"/>
        <end position="34"/>
    </location>
</feature>
<dbReference type="PROSITE" id="PS50109">
    <property type="entry name" value="HIS_KIN"/>
    <property type="match status" value="1"/>
</dbReference>
<proteinExistence type="predicted"/>
<accession>A0A7K0EVX9</accession>
<feature type="chain" id="PRO_5029576216" description="histidine kinase" evidence="10">
    <location>
        <begin position="35"/>
        <end position="1097"/>
    </location>
</feature>
<dbReference type="SMART" id="SM00387">
    <property type="entry name" value="HATPase_c"/>
    <property type="match status" value="1"/>
</dbReference>
<dbReference type="EMBL" id="WJXZ01000022">
    <property type="protein sequence ID" value="MRS65937.1"/>
    <property type="molecule type" value="Genomic_DNA"/>
</dbReference>
<feature type="region of interest" description="Disordered" evidence="8">
    <location>
        <begin position="541"/>
        <end position="571"/>
    </location>
</feature>
<evidence type="ECO:0000256" key="4">
    <source>
        <dbReference type="ARBA" id="ARBA00022679"/>
    </source>
</evidence>
<dbReference type="SUPFAM" id="SSF55874">
    <property type="entry name" value="ATPase domain of HSP90 chaperone/DNA topoisomerase II/histidine kinase"/>
    <property type="match status" value="1"/>
</dbReference>
<comment type="catalytic activity">
    <reaction evidence="1">
        <text>ATP + protein L-histidine = ADP + protein N-phospho-L-histidine.</text>
        <dbReference type="EC" id="2.7.13.3"/>
    </reaction>
</comment>
<keyword evidence="6" id="KW-0418">Kinase</keyword>
<keyword evidence="3" id="KW-0597">Phosphoprotein</keyword>
<keyword evidence="4" id="KW-0808">Transferase</keyword>
<feature type="transmembrane region" description="Helical" evidence="9">
    <location>
        <begin position="835"/>
        <end position="855"/>
    </location>
</feature>
<keyword evidence="10" id="KW-0732">Signal</keyword>
<comment type="caution">
    <text evidence="12">The sequence shown here is derived from an EMBL/GenBank/DDBJ whole genome shotgun (WGS) entry which is preliminary data.</text>
</comment>
<dbReference type="AlphaFoldDB" id="A0A7K0EVX9"/>
<dbReference type="Pfam" id="PF07568">
    <property type="entry name" value="HisKA_2"/>
    <property type="match status" value="1"/>
</dbReference>
<evidence type="ECO:0000256" key="7">
    <source>
        <dbReference type="ARBA" id="ARBA00022840"/>
    </source>
</evidence>
<keyword evidence="9" id="KW-0812">Transmembrane</keyword>
<evidence type="ECO:0000256" key="5">
    <source>
        <dbReference type="ARBA" id="ARBA00022741"/>
    </source>
</evidence>
<dbReference type="OrthoDB" id="9797097at2"/>
<feature type="compositionally biased region" description="Polar residues" evidence="8">
    <location>
        <begin position="559"/>
        <end position="571"/>
    </location>
</feature>
<dbReference type="InterPro" id="IPR003594">
    <property type="entry name" value="HATPase_dom"/>
</dbReference>
<dbReference type="Pfam" id="PF02518">
    <property type="entry name" value="HATPase_c"/>
    <property type="match status" value="1"/>
</dbReference>
<evidence type="ECO:0000313" key="13">
    <source>
        <dbReference type="Proteomes" id="UP000441754"/>
    </source>
</evidence>
<organism evidence="12 13">
    <name type="scientific">Larkinella terrae</name>
    <dbReference type="NCBI Taxonomy" id="2025311"/>
    <lineage>
        <taxon>Bacteria</taxon>
        <taxon>Pseudomonadati</taxon>
        <taxon>Bacteroidota</taxon>
        <taxon>Cytophagia</taxon>
        <taxon>Cytophagales</taxon>
        <taxon>Spirosomataceae</taxon>
        <taxon>Larkinella</taxon>
    </lineage>
</organism>
<dbReference type="Gene3D" id="2.130.10.10">
    <property type="entry name" value="YVTN repeat-like/Quinoprotein amine dehydrogenase"/>
    <property type="match status" value="3"/>
</dbReference>
<keyword evidence="9" id="KW-0472">Membrane</keyword>
<dbReference type="InterPro" id="IPR013783">
    <property type="entry name" value="Ig-like_fold"/>
</dbReference>
<dbReference type="SUPFAM" id="SSF63829">
    <property type="entry name" value="Calcium-dependent phosphotriesterase"/>
    <property type="match status" value="1"/>
</dbReference>
<dbReference type="EC" id="2.7.13.3" evidence="2"/>
<name>A0A7K0EVX9_9BACT</name>
<dbReference type="InterPro" id="IPR036890">
    <property type="entry name" value="HATPase_C_sf"/>
</dbReference>
<evidence type="ECO:0000256" key="10">
    <source>
        <dbReference type="SAM" id="SignalP"/>
    </source>
</evidence>
<dbReference type="GO" id="GO:0004673">
    <property type="term" value="F:protein histidine kinase activity"/>
    <property type="evidence" value="ECO:0007669"/>
    <property type="project" value="UniProtKB-EC"/>
</dbReference>
<keyword evidence="7" id="KW-0067">ATP-binding</keyword>
<dbReference type="PANTHER" id="PTHR41523:SF8">
    <property type="entry name" value="ETHYLENE RESPONSE SENSOR PROTEIN"/>
    <property type="match status" value="1"/>
</dbReference>
<evidence type="ECO:0000256" key="6">
    <source>
        <dbReference type="ARBA" id="ARBA00022777"/>
    </source>
</evidence>
<keyword evidence="9" id="KW-1133">Transmembrane helix</keyword>